<dbReference type="Gene3D" id="3.30.70.100">
    <property type="match status" value="1"/>
</dbReference>
<evidence type="ECO:0000313" key="3">
    <source>
        <dbReference type="Proteomes" id="UP001265746"/>
    </source>
</evidence>
<organism evidence="2 3">
    <name type="scientific">Phomopsis amygdali</name>
    <name type="common">Fusicoccum amygdali</name>
    <dbReference type="NCBI Taxonomy" id="1214568"/>
    <lineage>
        <taxon>Eukaryota</taxon>
        <taxon>Fungi</taxon>
        <taxon>Dikarya</taxon>
        <taxon>Ascomycota</taxon>
        <taxon>Pezizomycotina</taxon>
        <taxon>Sordariomycetes</taxon>
        <taxon>Sordariomycetidae</taxon>
        <taxon>Diaporthales</taxon>
        <taxon>Diaporthaceae</taxon>
        <taxon>Diaporthe</taxon>
    </lineage>
</organism>
<name>A0AAD9SK37_PHOAM</name>
<dbReference type="Pfam" id="PF03992">
    <property type="entry name" value="ABM"/>
    <property type="match status" value="1"/>
</dbReference>
<accession>A0AAD9SK37</accession>
<dbReference type="Proteomes" id="UP001265746">
    <property type="component" value="Unassembled WGS sequence"/>
</dbReference>
<dbReference type="EMBL" id="JAUJFL010000002">
    <property type="protein sequence ID" value="KAK2610054.1"/>
    <property type="molecule type" value="Genomic_DNA"/>
</dbReference>
<proteinExistence type="predicted"/>
<gene>
    <name evidence="2" type="ORF">N8I77_003513</name>
</gene>
<protein>
    <recommendedName>
        <fullName evidence="1">ABM domain-containing protein</fullName>
    </recommendedName>
</protein>
<dbReference type="InterPro" id="IPR011008">
    <property type="entry name" value="Dimeric_a/b-barrel"/>
</dbReference>
<comment type="caution">
    <text evidence="2">The sequence shown here is derived from an EMBL/GenBank/DDBJ whole genome shotgun (WGS) entry which is preliminary data.</text>
</comment>
<evidence type="ECO:0000259" key="1">
    <source>
        <dbReference type="Pfam" id="PF03992"/>
    </source>
</evidence>
<reference evidence="2" key="1">
    <citation type="submission" date="2023-06" db="EMBL/GenBank/DDBJ databases">
        <authorList>
            <person name="Noh H."/>
        </authorList>
    </citation>
    <scope>NUCLEOTIDE SEQUENCE</scope>
    <source>
        <strain evidence="2">DUCC20226</strain>
    </source>
</reference>
<dbReference type="InterPro" id="IPR007138">
    <property type="entry name" value="ABM_dom"/>
</dbReference>
<feature type="domain" description="ABM" evidence="1">
    <location>
        <begin position="13"/>
        <end position="75"/>
    </location>
</feature>
<evidence type="ECO:0000313" key="2">
    <source>
        <dbReference type="EMBL" id="KAK2610054.1"/>
    </source>
</evidence>
<keyword evidence="3" id="KW-1185">Reference proteome</keyword>
<sequence length="121" mass="14081">MSVPPQEETEGFSLIVTVTIQPDKYDEWLKHSWETFKHVTAEPDCLSFEIFTVPGEPNTLKWVESWSKSLESVMADQGTKEYMKAYKEITNPMLVGEPKWELMKRFGGEWARSREGVYQKS</sequence>
<dbReference type="SUPFAM" id="SSF54909">
    <property type="entry name" value="Dimeric alpha+beta barrel"/>
    <property type="match status" value="1"/>
</dbReference>
<dbReference type="AlphaFoldDB" id="A0AAD9SK37"/>